<feature type="domain" description="CheW-like" evidence="12">
    <location>
        <begin position="267"/>
        <end position="402"/>
    </location>
</feature>
<dbReference type="InterPro" id="IPR037052">
    <property type="entry name" value="CheA-like_P2_sf"/>
</dbReference>
<name>A0A1F7WRF6_9BACT</name>
<sequence>MEETIQVKMSNLNRLLDQTGEVIITGTRLAILEKEVEEAYIKQYPISKLILNIVKQITIASRQTANNLHKTVMDVRQVEFKETLVTLQRLIRDLSRTQEKKIKLKASGGNTLVDKAIIEELNGALIHLIRNAVDHGVETPEEREAKNKPDEGNISISVYKKDRFIYIDVEDDGAGIDCEKVCAKALEKGLATQEKIDKMGSAEKYDFIFLPGFSTREKVSEVSGRGVGMDVVKTSVERLKGTVKVESKINEGTRFLFKIPIISAVNITDALMIDVNGIIYAIPISMVVATLSINAGDIKTVSGQTAIMFRGNPLLLYDLTAVLNLHFDGSEAADTKNIVVIGERDEMIGIRVNKFLPPQKVVIKLLDDCFGKVRGISGTTLLSGDNVGLIIDGPELINIAMGRESATAASVVSGAEDAAGERCASEAVAAAAERHALKKKTEKQAKKFKIEIDSDIDPKTKVEIALNYEGKLLDAFTGGRPVYEVDLMLETDIIRAQKTRFDIYKSVKSCGELLCVIPITASIPDNIKDFSPENFDMRIKFFILSNFTPGEIASKLSVTESNIRTVGIVMKEETPEEIEKIFEEVELLEDYESFAIDSQKNISAMAQSIIRLEENAADSEAIKEIFRAVHTLKSATAMLGMKNMSEVAHDIETILDRVRSGLETITEEKVELLFNVLKFFEECMKSINIGIKPSLSNADIKDQIVKFKDEGPAKKLVRVIDVKTEKFFITSYENLVINDKKAAGMKLYSMLVEFVPDLPMKMVNAFMLFQDLKAHGEIIKTIPTMEEIDQGNFELYFKILFITKNEPDALEASFKTEEIKNYEISPYEER</sequence>
<keyword evidence="7" id="KW-0418">Kinase</keyword>
<dbReference type="Proteomes" id="UP000178735">
    <property type="component" value="Unassembled WGS sequence"/>
</dbReference>
<dbReference type="Gene3D" id="1.20.120.160">
    <property type="entry name" value="HPT domain"/>
    <property type="match status" value="1"/>
</dbReference>
<reference evidence="14 15" key="1">
    <citation type="journal article" date="2016" name="Nat. Commun.">
        <title>Thousands of microbial genomes shed light on interconnected biogeochemical processes in an aquifer system.</title>
        <authorList>
            <person name="Anantharaman K."/>
            <person name="Brown C.T."/>
            <person name="Hug L.A."/>
            <person name="Sharon I."/>
            <person name="Castelle C.J."/>
            <person name="Probst A.J."/>
            <person name="Thomas B.C."/>
            <person name="Singh A."/>
            <person name="Wilkins M.J."/>
            <person name="Karaoz U."/>
            <person name="Brodie E.L."/>
            <person name="Williams K.H."/>
            <person name="Hubbard S.S."/>
            <person name="Banfield J.F."/>
        </authorList>
    </citation>
    <scope>NUCLEOTIDE SEQUENCE [LARGE SCALE GENOMIC DNA]</scope>
</reference>
<dbReference type="InterPro" id="IPR004358">
    <property type="entry name" value="Sig_transdc_His_kin-like_C"/>
</dbReference>
<evidence type="ECO:0000256" key="8">
    <source>
        <dbReference type="ARBA" id="ARBA00022840"/>
    </source>
</evidence>
<evidence type="ECO:0000256" key="9">
    <source>
        <dbReference type="ARBA" id="ARBA00023012"/>
    </source>
</evidence>
<evidence type="ECO:0000256" key="10">
    <source>
        <dbReference type="PROSITE-ProRule" id="PRU00110"/>
    </source>
</evidence>
<dbReference type="PANTHER" id="PTHR43395:SF1">
    <property type="entry name" value="CHEMOTAXIS PROTEIN CHEA"/>
    <property type="match status" value="1"/>
</dbReference>
<evidence type="ECO:0000256" key="5">
    <source>
        <dbReference type="ARBA" id="ARBA00022553"/>
    </source>
</evidence>
<comment type="catalytic activity">
    <reaction evidence="1">
        <text>ATP + protein L-histidine = ADP + protein N-phospho-L-histidine.</text>
        <dbReference type="EC" id="2.7.13.3"/>
    </reaction>
</comment>
<dbReference type="Pfam" id="PF02518">
    <property type="entry name" value="HATPase_c"/>
    <property type="match status" value="1"/>
</dbReference>
<dbReference type="PROSITE" id="PS50851">
    <property type="entry name" value="CHEW"/>
    <property type="match status" value="1"/>
</dbReference>
<feature type="domain" description="Histidine kinase" evidence="11">
    <location>
        <begin position="50"/>
        <end position="263"/>
    </location>
</feature>
<evidence type="ECO:0000256" key="4">
    <source>
        <dbReference type="ARBA" id="ARBA00022500"/>
    </source>
</evidence>
<evidence type="ECO:0000256" key="2">
    <source>
        <dbReference type="ARBA" id="ARBA00012438"/>
    </source>
</evidence>
<dbReference type="InterPro" id="IPR005467">
    <property type="entry name" value="His_kinase_dom"/>
</dbReference>
<dbReference type="SMART" id="SM00260">
    <property type="entry name" value="CheW"/>
    <property type="match status" value="1"/>
</dbReference>
<accession>A0A1F7WRF6</accession>
<keyword evidence="5 10" id="KW-0597">Phosphoprotein</keyword>
<dbReference type="PROSITE" id="PS50894">
    <property type="entry name" value="HPT"/>
    <property type="match status" value="1"/>
</dbReference>
<dbReference type="PROSITE" id="PS50109">
    <property type="entry name" value="HIS_KIN"/>
    <property type="match status" value="1"/>
</dbReference>
<dbReference type="GO" id="GO:0005524">
    <property type="term" value="F:ATP binding"/>
    <property type="evidence" value="ECO:0007669"/>
    <property type="project" value="UniProtKB-KW"/>
</dbReference>
<feature type="modified residue" description="Phosphohistidine" evidence="10">
    <location>
        <position position="630"/>
    </location>
</feature>
<dbReference type="GO" id="GO:0006935">
    <property type="term" value="P:chemotaxis"/>
    <property type="evidence" value="ECO:0007669"/>
    <property type="project" value="UniProtKB-KW"/>
</dbReference>
<dbReference type="InterPro" id="IPR003594">
    <property type="entry name" value="HATPase_dom"/>
</dbReference>
<dbReference type="FunFam" id="3.30.565.10:FF:000016">
    <property type="entry name" value="Chemotaxis protein CheA, putative"/>
    <property type="match status" value="1"/>
</dbReference>
<keyword evidence="4" id="KW-0145">Chemotaxis</keyword>
<organism evidence="14 15">
    <name type="scientific">Candidatus Wallbacteria bacterium GWC2_49_35</name>
    <dbReference type="NCBI Taxonomy" id="1817813"/>
    <lineage>
        <taxon>Bacteria</taxon>
        <taxon>Candidatus Walliibacteriota</taxon>
    </lineage>
</organism>
<dbReference type="Pfam" id="PF01627">
    <property type="entry name" value="Hpt"/>
    <property type="match status" value="1"/>
</dbReference>
<protein>
    <recommendedName>
        <fullName evidence="3">Chemotaxis protein CheA</fullName>
        <ecNumber evidence="2">2.7.13.3</ecNumber>
    </recommendedName>
</protein>
<dbReference type="SUPFAM" id="SSF50341">
    <property type="entry name" value="CheW-like"/>
    <property type="match status" value="1"/>
</dbReference>
<dbReference type="InterPro" id="IPR051315">
    <property type="entry name" value="Bact_Chemotaxis_CheA"/>
</dbReference>
<evidence type="ECO:0000259" key="11">
    <source>
        <dbReference type="PROSITE" id="PS50109"/>
    </source>
</evidence>
<dbReference type="Gene3D" id="3.30.70.1110">
    <property type="entry name" value="Histidine kinase CheA-like, P2 response regulator-binding domain"/>
    <property type="match status" value="1"/>
</dbReference>
<keyword evidence="8" id="KW-0067">ATP-binding</keyword>
<dbReference type="InterPro" id="IPR010808">
    <property type="entry name" value="CheA_P2-bd"/>
</dbReference>
<dbReference type="Gene3D" id="3.30.565.10">
    <property type="entry name" value="Histidine kinase-like ATPase, C-terminal domain"/>
    <property type="match status" value="1"/>
</dbReference>
<dbReference type="EMBL" id="MGFH01000117">
    <property type="protein sequence ID" value="OGM05352.1"/>
    <property type="molecule type" value="Genomic_DNA"/>
</dbReference>
<evidence type="ECO:0000259" key="12">
    <source>
        <dbReference type="PROSITE" id="PS50851"/>
    </source>
</evidence>
<evidence type="ECO:0000313" key="15">
    <source>
        <dbReference type="Proteomes" id="UP000178735"/>
    </source>
</evidence>
<dbReference type="Pfam" id="PF01584">
    <property type="entry name" value="CheW"/>
    <property type="match status" value="1"/>
</dbReference>
<dbReference type="InterPro" id="IPR002545">
    <property type="entry name" value="CheW-lke_dom"/>
</dbReference>
<dbReference type="EC" id="2.7.13.3" evidence="2"/>
<dbReference type="CDD" id="cd00088">
    <property type="entry name" value="HPT"/>
    <property type="match status" value="1"/>
</dbReference>
<dbReference type="InterPro" id="IPR036641">
    <property type="entry name" value="HPT_dom_sf"/>
</dbReference>
<evidence type="ECO:0000259" key="13">
    <source>
        <dbReference type="PROSITE" id="PS50894"/>
    </source>
</evidence>
<evidence type="ECO:0000256" key="1">
    <source>
        <dbReference type="ARBA" id="ARBA00000085"/>
    </source>
</evidence>
<evidence type="ECO:0000256" key="6">
    <source>
        <dbReference type="ARBA" id="ARBA00022679"/>
    </source>
</evidence>
<dbReference type="SUPFAM" id="SSF47226">
    <property type="entry name" value="Histidine-containing phosphotransfer domain, HPT domain"/>
    <property type="match status" value="1"/>
</dbReference>
<evidence type="ECO:0000256" key="3">
    <source>
        <dbReference type="ARBA" id="ARBA00021495"/>
    </source>
</evidence>
<dbReference type="AlphaFoldDB" id="A0A1F7WRF6"/>
<dbReference type="Pfam" id="PF07194">
    <property type="entry name" value="P2"/>
    <property type="match status" value="1"/>
</dbReference>
<feature type="domain" description="HPt" evidence="13">
    <location>
        <begin position="583"/>
        <end position="687"/>
    </location>
</feature>
<dbReference type="STRING" id="1817813.A2008_01145"/>
<dbReference type="SMART" id="SM00073">
    <property type="entry name" value="HPT"/>
    <property type="match status" value="1"/>
</dbReference>
<gene>
    <name evidence="14" type="ORF">A2008_01145</name>
</gene>
<proteinExistence type="predicted"/>
<dbReference type="InterPro" id="IPR036890">
    <property type="entry name" value="HATPase_C_sf"/>
</dbReference>
<dbReference type="SUPFAM" id="SSF55874">
    <property type="entry name" value="ATPase domain of HSP90 chaperone/DNA topoisomerase II/histidine kinase"/>
    <property type="match status" value="1"/>
</dbReference>
<dbReference type="InterPro" id="IPR008207">
    <property type="entry name" value="Sig_transdc_His_kin_Hpt_dom"/>
</dbReference>
<dbReference type="Gene3D" id="2.30.30.40">
    <property type="entry name" value="SH3 Domains"/>
    <property type="match status" value="1"/>
</dbReference>
<dbReference type="InterPro" id="IPR035891">
    <property type="entry name" value="CheY-binding_CheA"/>
</dbReference>
<dbReference type="SUPFAM" id="SSF55052">
    <property type="entry name" value="CheY-binding domain of CheA"/>
    <property type="match status" value="1"/>
</dbReference>
<evidence type="ECO:0000256" key="7">
    <source>
        <dbReference type="ARBA" id="ARBA00022777"/>
    </source>
</evidence>
<dbReference type="PANTHER" id="PTHR43395">
    <property type="entry name" value="SENSOR HISTIDINE KINASE CHEA"/>
    <property type="match status" value="1"/>
</dbReference>
<keyword evidence="9" id="KW-0902">Two-component regulatory system</keyword>
<dbReference type="InterPro" id="IPR036061">
    <property type="entry name" value="CheW-like_dom_sf"/>
</dbReference>
<dbReference type="GO" id="GO:0000155">
    <property type="term" value="F:phosphorelay sensor kinase activity"/>
    <property type="evidence" value="ECO:0007669"/>
    <property type="project" value="InterPro"/>
</dbReference>
<keyword evidence="6" id="KW-0808">Transferase</keyword>
<dbReference type="PRINTS" id="PR00344">
    <property type="entry name" value="BCTRLSENSOR"/>
</dbReference>
<keyword evidence="8" id="KW-0547">Nucleotide-binding</keyword>
<evidence type="ECO:0000313" key="14">
    <source>
        <dbReference type="EMBL" id="OGM05352.1"/>
    </source>
</evidence>
<comment type="caution">
    <text evidence="14">The sequence shown here is derived from an EMBL/GenBank/DDBJ whole genome shotgun (WGS) entry which is preliminary data.</text>
</comment>
<dbReference type="SMART" id="SM00387">
    <property type="entry name" value="HATPase_c"/>
    <property type="match status" value="1"/>
</dbReference>